<dbReference type="InterPro" id="IPR036322">
    <property type="entry name" value="WD40_repeat_dom_sf"/>
</dbReference>
<dbReference type="GO" id="GO:0042273">
    <property type="term" value="P:ribosomal large subunit biogenesis"/>
    <property type="evidence" value="ECO:0007669"/>
    <property type="project" value="InterPro"/>
</dbReference>
<dbReference type="SUPFAM" id="SSF50978">
    <property type="entry name" value="WD40 repeat-like"/>
    <property type="match status" value="1"/>
</dbReference>
<comment type="similarity">
    <text evidence="2">Belongs to the NSA1 family.</text>
</comment>
<reference evidence="6 7" key="1">
    <citation type="journal article" date="2018" name="Mol. Biol. Evol.">
        <title>Broad Genomic Sampling Reveals a Smut Pathogenic Ancestry of the Fungal Clade Ustilaginomycotina.</title>
        <authorList>
            <person name="Kijpornyongpan T."/>
            <person name="Mondo S.J."/>
            <person name="Barry K."/>
            <person name="Sandor L."/>
            <person name="Lee J."/>
            <person name="Lipzen A."/>
            <person name="Pangilinan J."/>
            <person name="LaButti K."/>
            <person name="Hainaut M."/>
            <person name="Henrissat B."/>
            <person name="Grigoriev I.V."/>
            <person name="Spatafora J.W."/>
            <person name="Aime M.C."/>
        </authorList>
    </citation>
    <scope>NUCLEOTIDE SEQUENCE [LARGE SCALE GENOMIC DNA]</scope>
    <source>
        <strain evidence="6 7">MCA 4718</strain>
    </source>
</reference>
<feature type="compositionally biased region" description="Acidic residues" evidence="5">
    <location>
        <begin position="495"/>
        <end position="505"/>
    </location>
</feature>
<evidence type="ECO:0000256" key="4">
    <source>
        <dbReference type="ARBA" id="ARBA00014234"/>
    </source>
</evidence>
<dbReference type="PANTHER" id="PTHR16038:SF4">
    <property type="entry name" value="WD REPEAT-CONTAINING PROTEIN 74"/>
    <property type="match status" value="1"/>
</dbReference>
<dbReference type="GeneID" id="37013786"/>
<accession>A0A316U8X5</accession>
<comment type="subunit">
    <text evidence="3">Component of the pre-66S ribosomal particle.</text>
</comment>
<protein>
    <recommendedName>
        <fullName evidence="4">Ribosome biogenesis protein NSA1</fullName>
    </recommendedName>
</protein>
<feature type="region of interest" description="Disordered" evidence="5">
    <location>
        <begin position="1"/>
        <end position="26"/>
    </location>
</feature>
<dbReference type="EMBL" id="KZ819324">
    <property type="protein sequence ID" value="PWN21710.1"/>
    <property type="molecule type" value="Genomic_DNA"/>
</dbReference>
<proteinExistence type="inferred from homology"/>
<dbReference type="GO" id="GO:0030687">
    <property type="term" value="C:preribosome, large subunit precursor"/>
    <property type="evidence" value="ECO:0007669"/>
    <property type="project" value="TreeGrafter"/>
</dbReference>
<dbReference type="GO" id="GO:0005730">
    <property type="term" value="C:nucleolus"/>
    <property type="evidence" value="ECO:0007669"/>
    <property type="project" value="InterPro"/>
</dbReference>
<evidence type="ECO:0000313" key="7">
    <source>
        <dbReference type="Proteomes" id="UP000245942"/>
    </source>
</evidence>
<feature type="region of interest" description="Disordered" evidence="5">
    <location>
        <begin position="231"/>
        <end position="281"/>
    </location>
</feature>
<evidence type="ECO:0000256" key="5">
    <source>
        <dbReference type="SAM" id="MobiDB-lite"/>
    </source>
</evidence>
<feature type="compositionally biased region" description="Basic and acidic residues" evidence="5">
    <location>
        <begin position="546"/>
        <end position="560"/>
    </location>
</feature>
<keyword evidence="7" id="KW-1185">Reference proteome</keyword>
<evidence type="ECO:0000256" key="3">
    <source>
        <dbReference type="ARBA" id="ARBA00011187"/>
    </source>
</evidence>
<dbReference type="RefSeq" id="XP_025348870.1">
    <property type="nucleotide sequence ID" value="XM_025492052.1"/>
</dbReference>
<name>A0A316U8X5_9BASI</name>
<dbReference type="Gene3D" id="2.130.10.10">
    <property type="entry name" value="YVTN repeat-like/Quinoprotein amine dehydrogenase"/>
    <property type="match status" value="1"/>
</dbReference>
<feature type="compositionally biased region" description="Acidic residues" evidence="5">
    <location>
        <begin position="525"/>
        <end position="536"/>
    </location>
</feature>
<feature type="region of interest" description="Disordered" evidence="5">
    <location>
        <begin position="495"/>
        <end position="595"/>
    </location>
</feature>
<feature type="region of interest" description="Disordered" evidence="5">
    <location>
        <begin position="60"/>
        <end position="81"/>
    </location>
</feature>
<dbReference type="InterPro" id="IPR037379">
    <property type="entry name" value="WDR74/Nsa1"/>
</dbReference>
<organism evidence="6 7">
    <name type="scientific">Pseudomicrostroma glucosiphilum</name>
    <dbReference type="NCBI Taxonomy" id="1684307"/>
    <lineage>
        <taxon>Eukaryota</taxon>
        <taxon>Fungi</taxon>
        <taxon>Dikarya</taxon>
        <taxon>Basidiomycota</taxon>
        <taxon>Ustilaginomycotina</taxon>
        <taxon>Exobasidiomycetes</taxon>
        <taxon>Microstromatales</taxon>
        <taxon>Microstromatales incertae sedis</taxon>
        <taxon>Pseudomicrostroma</taxon>
    </lineage>
</organism>
<feature type="compositionally biased region" description="Basic and acidic residues" evidence="5">
    <location>
        <begin position="247"/>
        <end position="260"/>
    </location>
</feature>
<dbReference type="OrthoDB" id="18388at2759"/>
<dbReference type="AlphaFoldDB" id="A0A316U8X5"/>
<dbReference type="Proteomes" id="UP000245942">
    <property type="component" value="Unassembled WGS sequence"/>
</dbReference>
<feature type="compositionally biased region" description="Basic and acidic residues" evidence="5">
    <location>
        <begin position="583"/>
        <end position="595"/>
    </location>
</feature>
<dbReference type="PANTHER" id="PTHR16038">
    <property type="entry name" value="NOP SEVEN ASSOCIATED PROTEIN 1"/>
    <property type="match status" value="1"/>
</dbReference>
<evidence type="ECO:0000256" key="1">
    <source>
        <dbReference type="ARBA" id="ARBA00002889"/>
    </source>
</evidence>
<feature type="compositionally biased region" description="Low complexity" evidence="5">
    <location>
        <begin position="9"/>
        <end position="19"/>
    </location>
</feature>
<dbReference type="InterPro" id="IPR015943">
    <property type="entry name" value="WD40/YVTN_repeat-like_dom_sf"/>
</dbReference>
<comment type="function">
    <text evidence="1">Involved in the biogenesis of the 60S ribosomal subunit.</text>
</comment>
<sequence length="595" mass="63033">MAAMDAEADPSSSLASSSRPTPPAYRIFLGDTEGALKLFHAQCASLPDSFQPPLPELLKISGDDTDKKRRAAGDGAVPGPERAVQKMASGHLQGVGWVIAIARKDATIDVVLPPAADAPREVPASPQQALLLVSITHDKMKPGLQRWVGLAVGPEGIYACTSAGNFIYASLSSDATSSSTRPKLQVSHVQRLELPEPLQSLVFHPASDPTHFLYGGEEIPLSLWHLQTALSPESRGNDGEEDDANGEGDHAAPNGEEKHSNGSNGTMNAKMRKRKRQAEARAKAKELMWGEVWRAKNLPNDSLSLPQRPNILSISILPSANPAASSNEISTPPPLTIVAGTRDGLVRIYEPASGVRKHTKEVRVVLPGQGALKLVTCSGTNEDEVVAADSAGKLYAVDVSDSGRVKYQWKDITGAITSAAPLPPPEYASGRSSESPLLFTTSFDRLLRLHTLPTSPSELVKGSHARGKNLYSAFTGGAGVVASVWDGVVPRVSAEDEAAAEGDGDESMRSRRNGGAHRGQGSDTEGSEGEGDEEEVWQAMQEVGQEDGKRRSGRIRDARKNSSGGEAVLNGAGEEGGEDDEAVKEAKSKRGKKGE</sequence>
<gene>
    <name evidence="6" type="ORF">BCV69DRAFT_281646</name>
</gene>
<evidence type="ECO:0000256" key="2">
    <source>
        <dbReference type="ARBA" id="ARBA00007861"/>
    </source>
</evidence>
<evidence type="ECO:0000313" key="6">
    <source>
        <dbReference type="EMBL" id="PWN21710.1"/>
    </source>
</evidence>
<dbReference type="STRING" id="1684307.A0A316U8X5"/>